<feature type="region of interest" description="Disordered" evidence="1">
    <location>
        <begin position="250"/>
        <end position="298"/>
    </location>
</feature>
<name>A0A238BWN6_9BILA</name>
<feature type="region of interest" description="Disordered" evidence="1">
    <location>
        <begin position="329"/>
        <end position="348"/>
    </location>
</feature>
<dbReference type="AlphaFoldDB" id="A0A238BWN6"/>
<gene>
    <name evidence="2" type="ORF">X798_03918</name>
</gene>
<evidence type="ECO:0000313" key="2">
    <source>
        <dbReference type="EMBL" id="OZC08988.1"/>
    </source>
</evidence>
<protein>
    <submittedName>
        <fullName evidence="2">Uncharacterized protein</fullName>
    </submittedName>
</protein>
<dbReference type="OrthoDB" id="5870586at2759"/>
<accession>A0A238BWN6</accession>
<evidence type="ECO:0000256" key="1">
    <source>
        <dbReference type="SAM" id="MobiDB-lite"/>
    </source>
</evidence>
<feature type="compositionally biased region" description="Basic residues" evidence="1">
    <location>
        <begin position="250"/>
        <end position="259"/>
    </location>
</feature>
<feature type="compositionally biased region" description="Basic residues" evidence="1">
    <location>
        <begin position="337"/>
        <end position="348"/>
    </location>
</feature>
<feature type="compositionally biased region" description="Basic and acidic residues" evidence="1">
    <location>
        <begin position="159"/>
        <end position="177"/>
    </location>
</feature>
<feature type="region of interest" description="Disordered" evidence="1">
    <location>
        <begin position="158"/>
        <end position="180"/>
    </location>
</feature>
<proteinExistence type="predicted"/>
<dbReference type="Proteomes" id="UP000242913">
    <property type="component" value="Unassembled WGS sequence"/>
</dbReference>
<organism evidence="2 3">
    <name type="scientific">Onchocerca flexuosa</name>
    <dbReference type="NCBI Taxonomy" id="387005"/>
    <lineage>
        <taxon>Eukaryota</taxon>
        <taxon>Metazoa</taxon>
        <taxon>Ecdysozoa</taxon>
        <taxon>Nematoda</taxon>
        <taxon>Chromadorea</taxon>
        <taxon>Rhabditida</taxon>
        <taxon>Spirurina</taxon>
        <taxon>Spiruromorpha</taxon>
        <taxon>Filarioidea</taxon>
        <taxon>Onchocercidae</taxon>
        <taxon>Onchocerca</taxon>
    </lineage>
</organism>
<evidence type="ECO:0000313" key="3">
    <source>
        <dbReference type="Proteomes" id="UP000242913"/>
    </source>
</evidence>
<dbReference type="EMBL" id="KZ269998">
    <property type="protein sequence ID" value="OZC08988.1"/>
    <property type="molecule type" value="Genomic_DNA"/>
</dbReference>
<sequence length="393" mass="45126">MVERTKELKEQPIISIENTSAISTNRQYILFSANQQCEMHQHVINYNREDLDRNLDNETKSHDHSSMAYSIDHCKKSSNSDNGITSGTSRERYRYAPARNSSLQHFAVTNALDHFIIPNSMKSDTIVHVTRPVKIEHRQQQHFLSKTSKECGIAIRGRYSKEEDNSSRHDGCEKSSDDDSTSDLFMGPICYCNNSVPVELENVDINLQPELLIVEIPMQNIRNYNLSASDDPNLQQICIITSRIHDRRRIGRGSQRRCYSKQDFRRGPRDTQHPSHTTHTESDDEGSPSPTNYRNTIRSKKKILNLSREQESVDPSCMPPIVTAIDSGRESDIIRKNSPRRTSSRNKKIRSRGFNVEIRAQSDDERFADRRRTFSASSSSCDKPIDTFLVTEF</sequence>
<keyword evidence="3" id="KW-1185">Reference proteome</keyword>
<feature type="compositionally biased region" description="Basic and acidic residues" evidence="1">
    <location>
        <begin position="260"/>
        <end position="281"/>
    </location>
</feature>
<reference evidence="2 3" key="1">
    <citation type="submission" date="2015-12" db="EMBL/GenBank/DDBJ databases">
        <title>Draft genome of the nematode, Onchocerca flexuosa.</title>
        <authorList>
            <person name="Mitreva M."/>
        </authorList>
    </citation>
    <scope>NUCLEOTIDE SEQUENCE [LARGE SCALE GENOMIC DNA]</scope>
    <source>
        <strain evidence="2">Red Deer</strain>
    </source>
</reference>